<evidence type="ECO:0000313" key="5">
    <source>
        <dbReference type="EMBL" id="SHH82082.1"/>
    </source>
</evidence>
<sequence length="292" mass="33866">MIKEILNTEVKTAENDGLLINVIKNYTVKNEVKVPFQILNFSVLLIKAGNLRIQFSSQGKVIRRRDLFVIPANSICTHLETTDNIQLYLIRTSVDFVLDNCYKKELADAFSILMLQSDYKIKLEEKDFIVLSMIYKLMYFLQCTSESREIYNDLKRISFNLFMYELKVIYSKYVPDANLDFSRKESFVIQFLTVLAIHYKKQHHVQFYAGALYVTPGHLNKMVKLRTGKSAKTFIIDALITEAKNLLEDSQDSIAKISDELEFSSAANFSVFFKRHASILPSEYRSNKNRTL</sequence>
<feature type="domain" description="HTH araC/xylS-type" evidence="4">
    <location>
        <begin position="189"/>
        <end position="287"/>
    </location>
</feature>
<evidence type="ECO:0000256" key="2">
    <source>
        <dbReference type="ARBA" id="ARBA00023125"/>
    </source>
</evidence>
<gene>
    <name evidence="5" type="ORF">SAMN05444388_1237</name>
</gene>
<keyword evidence="2 5" id="KW-0238">DNA-binding</keyword>
<proteinExistence type="predicted"/>
<dbReference type="EMBL" id="FQWH01000023">
    <property type="protein sequence ID" value="SHH82082.1"/>
    <property type="molecule type" value="Genomic_DNA"/>
</dbReference>
<evidence type="ECO:0000313" key="6">
    <source>
        <dbReference type="Proteomes" id="UP000184112"/>
    </source>
</evidence>
<dbReference type="SMART" id="SM00342">
    <property type="entry name" value="HTH_ARAC"/>
    <property type="match status" value="1"/>
</dbReference>
<dbReference type="AlphaFoldDB" id="A0A1M5W3I9"/>
<name>A0A1M5W3I9_FLAJO</name>
<evidence type="ECO:0000256" key="3">
    <source>
        <dbReference type="ARBA" id="ARBA00023163"/>
    </source>
</evidence>
<dbReference type="PROSITE" id="PS01124">
    <property type="entry name" value="HTH_ARAC_FAMILY_2"/>
    <property type="match status" value="1"/>
</dbReference>
<keyword evidence="3" id="KW-0804">Transcription</keyword>
<protein>
    <submittedName>
        <fullName evidence="5">AraC-type DNA-binding protein</fullName>
    </submittedName>
</protein>
<dbReference type="PANTHER" id="PTHR43280">
    <property type="entry name" value="ARAC-FAMILY TRANSCRIPTIONAL REGULATOR"/>
    <property type="match status" value="1"/>
</dbReference>
<dbReference type="PANTHER" id="PTHR43280:SF32">
    <property type="entry name" value="TRANSCRIPTIONAL REGULATORY PROTEIN"/>
    <property type="match status" value="1"/>
</dbReference>
<reference evidence="5 6" key="1">
    <citation type="submission" date="2016-11" db="EMBL/GenBank/DDBJ databases">
        <authorList>
            <person name="Jaros S."/>
            <person name="Januszkiewicz K."/>
            <person name="Wedrychowicz H."/>
        </authorList>
    </citation>
    <scope>NUCLEOTIDE SEQUENCE [LARGE SCALE GENOMIC DNA]</scope>
    <source>
        <strain evidence="5 6">DSM 6792</strain>
    </source>
</reference>
<dbReference type="Proteomes" id="UP000184112">
    <property type="component" value="Unassembled WGS sequence"/>
</dbReference>
<organism evidence="5 6">
    <name type="scientific">Flavobacterium johnsoniae</name>
    <name type="common">Cytophaga johnsonae</name>
    <dbReference type="NCBI Taxonomy" id="986"/>
    <lineage>
        <taxon>Bacteria</taxon>
        <taxon>Pseudomonadati</taxon>
        <taxon>Bacteroidota</taxon>
        <taxon>Flavobacteriia</taxon>
        <taxon>Flavobacteriales</taxon>
        <taxon>Flavobacteriaceae</taxon>
        <taxon>Flavobacterium</taxon>
    </lineage>
</organism>
<dbReference type="GO" id="GO:0043565">
    <property type="term" value="F:sequence-specific DNA binding"/>
    <property type="evidence" value="ECO:0007669"/>
    <property type="project" value="InterPro"/>
</dbReference>
<dbReference type="InterPro" id="IPR018060">
    <property type="entry name" value="HTH_AraC"/>
</dbReference>
<evidence type="ECO:0000256" key="1">
    <source>
        <dbReference type="ARBA" id="ARBA00023015"/>
    </source>
</evidence>
<dbReference type="Pfam" id="PF12833">
    <property type="entry name" value="HTH_18"/>
    <property type="match status" value="1"/>
</dbReference>
<dbReference type="RefSeq" id="WP_073411866.1">
    <property type="nucleotide sequence ID" value="NZ_FQWH01000023.1"/>
</dbReference>
<accession>A0A1M5W3I9</accession>
<dbReference type="InterPro" id="IPR009057">
    <property type="entry name" value="Homeodomain-like_sf"/>
</dbReference>
<dbReference type="GO" id="GO:0003700">
    <property type="term" value="F:DNA-binding transcription factor activity"/>
    <property type="evidence" value="ECO:0007669"/>
    <property type="project" value="InterPro"/>
</dbReference>
<dbReference type="Gene3D" id="1.10.10.60">
    <property type="entry name" value="Homeodomain-like"/>
    <property type="match status" value="1"/>
</dbReference>
<evidence type="ECO:0000259" key="4">
    <source>
        <dbReference type="PROSITE" id="PS01124"/>
    </source>
</evidence>
<dbReference type="SUPFAM" id="SSF46689">
    <property type="entry name" value="Homeodomain-like"/>
    <property type="match status" value="1"/>
</dbReference>
<keyword evidence="1" id="KW-0805">Transcription regulation</keyword>